<organism evidence="1 2">
    <name type="scientific">Acidiluteibacter ferrifornacis</name>
    <dbReference type="NCBI Taxonomy" id="2692424"/>
    <lineage>
        <taxon>Bacteria</taxon>
        <taxon>Pseudomonadati</taxon>
        <taxon>Bacteroidota</taxon>
        <taxon>Flavobacteriia</taxon>
        <taxon>Flavobacteriales</taxon>
        <taxon>Cryomorphaceae</taxon>
        <taxon>Acidiluteibacter</taxon>
    </lineage>
</organism>
<gene>
    <name evidence="1" type="ORF">GQN54_14045</name>
</gene>
<dbReference type="Proteomes" id="UP000470771">
    <property type="component" value="Unassembled WGS sequence"/>
</dbReference>
<dbReference type="EMBL" id="WWNE01000018">
    <property type="protein sequence ID" value="NBG67246.1"/>
    <property type="molecule type" value="Genomic_DNA"/>
</dbReference>
<name>A0A6N9NKL6_9FLAO</name>
<dbReference type="AlphaFoldDB" id="A0A6N9NKL6"/>
<comment type="caution">
    <text evidence="1">The sequence shown here is derived from an EMBL/GenBank/DDBJ whole genome shotgun (WGS) entry which is preliminary data.</text>
</comment>
<proteinExistence type="predicted"/>
<reference evidence="1 2" key="1">
    <citation type="submission" date="2019-12" db="EMBL/GenBank/DDBJ databases">
        <authorList>
            <person name="Zhao J."/>
        </authorList>
    </citation>
    <scope>NUCLEOTIDE SEQUENCE [LARGE SCALE GENOMIC DNA]</scope>
    <source>
        <strain evidence="1 2">S-15</strain>
    </source>
</reference>
<dbReference type="RefSeq" id="WP_160634200.1">
    <property type="nucleotide sequence ID" value="NZ_WWNE01000018.1"/>
</dbReference>
<sequence>MTAQIAQTFPLEKLAHTPTSSANKTIKRQKSLTNYKKSGSVVWCTGSTNGALGEFSTPFTTQDTSITNWIVKSIYLSGRAVTPGSAFWVRNLTGYSAGAYWQGTTPHGSSSQANGSALFDSDFLDNNGIPGAFGTGASPSVHKGELISPPIDLTGYTNQALIVKFFLLFTEVFKFQTLV</sequence>
<protein>
    <submittedName>
        <fullName evidence="1">Uncharacterized protein</fullName>
    </submittedName>
</protein>
<evidence type="ECO:0000313" key="1">
    <source>
        <dbReference type="EMBL" id="NBG67246.1"/>
    </source>
</evidence>
<evidence type="ECO:0000313" key="2">
    <source>
        <dbReference type="Proteomes" id="UP000470771"/>
    </source>
</evidence>
<keyword evidence="2" id="KW-1185">Reference proteome</keyword>
<accession>A0A6N9NKL6</accession>